<keyword evidence="2" id="KW-1185">Reference proteome</keyword>
<dbReference type="Gene3D" id="3.40.50.1980">
    <property type="entry name" value="Nitrogenase molybdenum iron protein domain"/>
    <property type="match status" value="1"/>
</dbReference>
<evidence type="ECO:0000313" key="2">
    <source>
        <dbReference type="Proteomes" id="UP000248544"/>
    </source>
</evidence>
<dbReference type="Proteomes" id="UP000248544">
    <property type="component" value="Unassembled WGS sequence"/>
</dbReference>
<protein>
    <submittedName>
        <fullName evidence="1">Uncharacterized protein</fullName>
    </submittedName>
</protein>
<evidence type="ECO:0000313" key="1">
    <source>
        <dbReference type="EMBL" id="PZG56983.1"/>
    </source>
</evidence>
<reference evidence="1 2" key="1">
    <citation type="submission" date="2018-01" db="EMBL/GenBank/DDBJ databases">
        <title>Draft genome sequence of Sphaerisporangium sp. 7K107.</title>
        <authorList>
            <person name="Sahin N."/>
            <person name="Saygin H."/>
            <person name="Ay H."/>
        </authorList>
    </citation>
    <scope>NUCLEOTIDE SEQUENCE [LARGE SCALE GENOMIC DNA]</scope>
    <source>
        <strain evidence="1 2">7K107</strain>
    </source>
</reference>
<dbReference type="SUPFAM" id="SSF53807">
    <property type="entry name" value="Helical backbone' metal receptor"/>
    <property type="match status" value="1"/>
</dbReference>
<sequence>MVRYVGQFEGTATPPTQELLKNELWKDVPAVKAGRAFPVKHYIIASYTFALGAVDEIEAALKKL</sequence>
<accession>A0A2W2HAX2</accession>
<dbReference type="AlphaFoldDB" id="A0A2W2HAX2"/>
<organism evidence="1 2">
    <name type="scientific">Spongiactinospora gelatinilytica</name>
    <dbReference type="NCBI Taxonomy" id="2666298"/>
    <lineage>
        <taxon>Bacteria</taxon>
        <taxon>Bacillati</taxon>
        <taxon>Actinomycetota</taxon>
        <taxon>Actinomycetes</taxon>
        <taxon>Streptosporangiales</taxon>
        <taxon>Streptosporangiaceae</taxon>
        <taxon>Spongiactinospora</taxon>
    </lineage>
</organism>
<name>A0A2W2HAX2_9ACTN</name>
<gene>
    <name evidence="1" type="ORF">C1I98_00325</name>
</gene>
<dbReference type="EMBL" id="POUA01000002">
    <property type="protein sequence ID" value="PZG56983.1"/>
    <property type="molecule type" value="Genomic_DNA"/>
</dbReference>
<proteinExistence type="predicted"/>
<comment type="caution">
    <text evidence="1">The sequence shown here is derived from an EMBL/GenBank/DDBJ whole genome shotgun (WGS) entry which is preliminary data.</text>
</comment>